<gene>
    <name evidence="1" type="ORF">BLNAU_22262</name>
</gene>
<evidence type="ECO:0000313" key="2">
    <source>
        <dbReference type="Proteomes" id="UP001281761"/>
    </source>
</evidence>
<protein>
    <submittedName>
        <fullName evidence="1">Uncharacterized protein</fullName>
    </submittedName>
</protein>
<proteinExistence type="predicted"/>
<sequence>MRQTIVALNTPNDTRVVPSSNSPLTVKPVHEPFLNFSPNSELSFEDKSTIYCSLVALVKDEHPFCNALLDNASLFLESLEPFGKDRGSAAVKLVTDLVPSSTGSAAGFVESILSLFSSPDVNLVSTALQFLSRVLSISTPATRLLLVDSDLFTNLFVIVNPHTLPLSGNGRIADKLIWNIKDLLELSFPSTLRELEITAATDQDNHREMIFRKLVIPSSQFQSFLISNWNAPIPGFFRSTIIMLGTILRIGPFHLPTLEFILASPIVRVLISSLHRQEEWNALTSIESSLKGWKAQDSEVLKSGKRIVQAMFLEGLEDTLEQTRMYGEDRPSHRFIVDMCHSVLMFLGANESEPPYPHPPFWA</sequence>
<dbReference type="Proteomes" id="UP001281761">
    <property type="component" value="Unassembled WGS sequence"/>
</dbReference>
<comment type="caution">
    <text evidence="1">The sequence shown here is derived from an EMBL/GenBank/DDBJ whole genome shotgun (WGS) entry which is preliminary data.</text>
</comment>
<accession>A0ABQ9WTI6</accession>
<reference evidence="1 2" key="1">
    <citation type="journal article" date="2022" name="bioRxiv">
        <title>Genomics of Preaxostyla Flagellates Illuminates Evolutionary Transitions and the Path Towards Mitochondrial Loss.</title>
        <authorList>
            <person name="Novak L.V.F."/>
            <person name="Treitli S.C."/>
            <person name="Pyrih J."/>
            <person name="Halakuc P."/>
            <person name="Pipaliya S.V."/>
            <person name="Vacek V."/>
            <person name="Brzon O."/>
            <person name="Soukal P."/>
            <person name="Eme L."/>
            <person name="Dacks J.B."/>
            <person name="Karnkowska A."/>
            <person name="Elias M."/>
            <person name="Hampl V."/>
        </authorList>
    </citation>
    <scope>NUCLEOTIDE SEQUENCE [LARGE SCALE GENOMIC DNA]</scope>
    <source>
        <strain evidence="1">NAU3</strain>
        <tissue evidence="1">Gut</tissue>
    </source>
</reference>
<name>A0ABQ9WTI6_9EUKA</name>
<evidence type="ECO:0000313" key="1">
    <source>
        <dbReference type="EMBL" id="KAK2942814.1"/>
    </source>
</evidence>
<organism evidence="1 2">
    <name type="scientific">Blattamonas nauphoetae</name>
    <dbReference type="NCBI Taxonomy" id="2049346"/>
    <lineage>
        <taxon>Eukaryota</taxon>
        <taxon>Metamonada</taxon>
        <taxon>Preaxostyla</taxon>
        <taxon>Oxymonadida</taxon>
        <taxon>Blattamonas</taxon>
    </lineage>
</organism>
<dbReference type="EMBL" id="JARBJD010000381">
    <property type="protein sequence ID" value="KAK2942814.1"/>
    <property type="molecule type" value="Genomic_DNA"/>
</dbReference>
<keyword evidence="2" id="KW-1185">Reference proteome</keyword>